<feature type="modified residue" description="4-aspartylphosphate" evidence="6">
    <location>
        <position position="52"/>
    </location>
</feature>
<dbReference type="PANTHER" id="PTHR48111">
    <property type="entry name" value="REGULATOR OF RPOS"/>
    <property type="match status" value="1"/>
</dbReference>
<evidence type="ECO:0000313" key="8">
    <source>
        <dbReference type="EMBL" id="ELZ47027.1"/>
    </source>
</evidence>
<dbReference type="InterPro" id="IPR001789">
    <property type="entry name" value="Sig_transdc_resp-reg_receiver"/>
</dbReference>
<evidence type="ECO:0000259" key="7">
    <source>
        <dbReference type="PROSITE" id="PS50110"/>
    </source>
</evidence>
<organism evidence="8 9">
    <name type="scientific">Halorubrum californiense DSM 19288</name>
    <dbReference type="NCBI Taxonomy" id="1227465"/>
    <lineage>
        <taxon>Archaea</taxon>
        <taxon>Methanobacteriati</taxon>
        <taxon>Methanobacteriota</taxon>
        <taxon>Stenosarchaea group</taxon>
        <taxon>Halobacteria</taxon>
        <taxon>Halobacteriales</taxon>
        <taxon>Haloferacaceae</taxon>
        <taxon>Halorubrum</taxon>
    </lineage>
</organism>
<dbReference type="InterPro" id="IPR039420">
    <property type="entry name" value="WalR-like"/>
</dbReference>
<name>M0EJI3_9EURY</name>
<dbReference type="STRING" id="1227465.C463_03142"/>
<dbReference type="InterPro" id="IPR013971">
    <property type="entry name" value="HalX_domain"/>
</dbReference>
<feature type="domain" description="Response regulatory" evidence="7">
    <location>
        <begin position="5"/>
        <end position="114"/>
    </location>
</feature>
<dbReference type="Pfam" id="PF00072">
    <property type="entry name" value="Response_reg"/>
    <property type="match status" value="1"/>
</dbReference>
<dbReference type="Proteomes" id="UP000011586">
    <property type="component" value="Unassembled WGS sequence"/>
</dbReference>
<dbReference type="GO" id="GO:0000976">
    <property type="term" value="F:transcription cis-regulatory region binding"/>
    <property type="evidence" value="ECO:0007669"/>
    <property type="project" value="TreeGrafter"/>
</dbReference>
<keyword evidence="3" id="KW-0805">Transcription regulation</keyword>
<keyword evidence="4" id="KW-0238">DNA-binding</keyword>
<dbReference type="SMART" id="SM00448">
    <property type="entry name" value="REC"/>
    <property type="match status" value="1"/>
</dbReference>
<dbReference type="InterPro" id="IPR011006">
    <property type="entry name" value="CheY-like_superfamily"/>
</dbReference>
<dbReference type="RefSeq" id="WP_008440981.1">
    <property type="nucleotide sequence ID" value="NZ_AOJK01000016.1"/>
</dbReference>
<dbReference type="PROSITE" id="PS50110">
    <property type="entry name" value="RESPONSE_REGULATORY"/>
    <property type="match status" value="1"/>
</dbReference>
<reference evidence="8 9" key="1">
    <citation type="journal article" date="2014" name="PLoS Genet.">
        <title>Phylogenetically driven sequencing of extremely halophilic archaea reveals strategies for static and dynamic osmo-response.</title>
        <authorList>
            <person name="Becker E.A."/>
            <person name="Seitzer P.M."/>
            <person name="Tritt A."/>
            <person name="Larsen D."/>
            <person name="Krusor M."/>
            <person name="Yao A.I."/>
            <person name="Wu D."/>
            <person name="Madern D."/>
            <person name="Eisen J.A."/>
            <person name="Darling A.E."/>
            <person name="Facciotti M.T."/>
        </authorList>
    </citation>
    <scope>NUCLEOTIDE SEQUENCE [LARGE SCALE GENOMIC DNA]</scope>
    <source>
        <strain evidence="8 9">DSM 19288</strain>
    </source>
</reference>
<dbReference type="GO" id="GO:0006355">
    <property type="term" value="P:regulation of DNA-templated transcription"/>
    <property type="evidence" value="ECO:0007669"/>
    <property type="project" value="TreeGrafter"/>
</dbReference>
<dbReference type="Gene3D" id="3.40.50.2300">
    <property type="match status" value="1"/>
</dbReference>
<keyword evidence="9" id="KW-1185">Reference proteome</keyword>
<accession>M0EJI3</accession>
<protein>
    <submittedName>
        <fullName evidence="8">Response regulator receiver protein</fullName>
    </submittedName>
</protein>
<gene>
    <name evidence="8" type="ORF">C463_03142</name>
</gene>
<dbReference type="AlphaFoldDB" id="M0EJI3"/>
<dbReference type="PANTHER" id="PTHR48111:SF1">
    <property type="entry name" value="TWO-COMPONENT RESPONSE REGULATOR ORR33"/>
    <property type="match status" value="1"/>
</dbReference>
<keyword evidence="1 6" id="KW-0597">Phosphoprotein</keyword>
<evidence type="ECO:0000313" key="9">
    <source>
        <dbReference type="Proteomes" id="UP000011586"/>
    </source>
</evidence>
<sequence>MSDPSILVVEDEPDIAALYAGFLEERYDVDVAETAAEAIDRVDAAIDVVLLDRRLPDGSGDDVLEHIREEGYDCRVAMVTAVEPDFDIIDMGFDLYLTKPVSRTKLFAAIDTLLTRNEYDDLVQEAAALAGKRAVLSSQKPAAQREGNDAYAELVDRLEELDADIDDLGESLSTDDYRAMFRDLGESLSTDDYRAMFRDLGEA</sequence>
<dbReference type="PATRIC" id="fig|1227465.4.peg.618"/>
<proteinExistence type="predicted"/>
<dbReference type="GO" id="GO:0032993">
    <property type="term" value="C:protein-DNA complex"/>
    <property type="evidence" value="ECO:0007669"/>
    <property type="project" value="TreeGrafter"/>
</dbReference>
<dbReference type="EMBL" id="AOJK01000016">
    <property type="protein sequence ID" value="ELZ47027.1"/>
    <property type="molecule type" value="Genomic_DNA"/>
</dbReference>
<evidence type="ECO:0000256" key="4">
    <source>
        <dbReference type="ARBA" id="ARBA00023125"/>
    </source>
</evidence>
<evidence type="ECO:0000256" key="1">
    <source>
        <dbReference type="ARBA" id="ARBA00022553"/>
    </source>
</evidence>
<dbReference type="Pfam" id="PF08663">
    <property type="entry name" value="HalX"/>
    <property type="match status" value="1"/>
</dbReference>
<dbReference type="SUPFAM" id="SSF52172">
    <property type="entry name" value="CheY-like"/>
    <property type="match status" value="1"/>
</dbReference>
<dbReference type="OrthoDB" id="86314at2157"/>
<keyword evidence="2" id="KW-0902">Two-component regulatory system</keyword>
<evidence type="ECO:0000256" key="6">
    <source>
        <dbReference type="PROSITE-ProRule" id="PRU00169"/>
    </source>
</evidence>
<evidence type="ECO:0000256" key="2">
    <source>
        <dbReference type="ARBA" id="ARBA00023012"/>
    </source>
</evidence>
<evidence type="ECO:0000256" key="3">
    <source>
        <dbReference type="ARBA" id="ARBA00023015"/>
    </source>
</evidence>
<dbReference type="GO" id="GO:0000156">
    <property type="term" value="F:phosphorelay response regulator activity"/>
    <property type="evidence" value="ECO:0007669"/>
    <property type="project" value="TreeGrafter"/>
</dbReference>
<comment type="caution">
    <text evidence="8">The sequence shown here is derived from an EMBL/GenBank/DDBJ whole genome shotgun (WGS) entry which is preliminary data.</text>
</comment>
<keyword evidence="5" id="KW-0804">Transcription</keyword>
<dbReference type="GO" id="GO:0005829">
    <property type="term" value="C:cytosol"/>
    <property type="evidence" value="ECO:0007669"/>
    <property type="project" value="TreeGrafter"/>
</dbReference>
<evidence type="ECO:0000256" key="5">
    <source>
        <dbReference type="ARBA" id="ARBA00023163"/>
    </source>
</evidence>